<evidence type="ECO:0000313" key="4">
    <source>
        <dbReference type="Proteomes" id="UP000623129"/>
    </source>
</evidence>
<dbReference type="AlphaFoldDB" id="A0A833R1W1"/>
<keyword evidence="1" id="KW-0812">Transmembrane</keyword>
<keyword evidence="1" id="KW-1133">Transmembrane helix</keyword>
<sequence>MALKREVLVFRMVLFMALLGLSVSTYISHEVFKTEGSSPGRSLAEMNCHINFRHQNYTILTSKCKAPRYYGRLCCPAFKEFACSFADDLNDVDNNDCAYIMFSFINLHGKYPPGLFFDKCVEGKFGLRCPDVHV</sequence>
<gene>
    <name evidence="3" type="ORF">FCM35_KLT02758</name>
</gene>
<keyword evidence="4" id="KW-1185">Reference proteome</keyword>
<dbReference type="Proteomes" id="UP000623129">
    <property type="component" value="Unassembled WGS sequence"/>
</dbReference>
<keyword evidence="1" id="KW-0472">Membrane</keyword>
<organism evidence="3 4">
    <name type="scientific">Carex littledalei</name>
    <dbReference type="NCBI Taxonomy" id="544730"/>
    <lineage>
        <taxon>Eukaryota</taxon>
        <taxon>Viridiplantae</taxon>
        <taxon>Streptophyta</taxon>
        <taxon>Embryophyta</taxon>
        <taxon>Tracheophyta</taxon>
        <taxon>Spermatophyta</taxon>
        <taxon>Magnoliopsida</taxon>
        <taxon>Liliopsida</taxon>
        <taxon>Poales</taxon>
        <taxon>Cyperaceae</taxon>
        <taxon>Cyperoideae</taxon>
        <taxon>Cariceae</taxon>
        <taxon>Carex</taxon>
        <taxon>Carex subgen. Euthyceras</taxon>
    </lineage>
</organism>
<comment type="caution">
    <text evidence="3">The sequence shown here is derived from an EMBL/GenBank/DDBJ whole genome shotgun (WGS) entry which is preliminary data.</text>
</comment>
<dbReference type="PANTHER" id="PTHR31533">
    <property type="entry name" value="GPI-ANCHORED PROTEIN LLG1-RELATED-RELATED"/>
    <property type="match status" value="1"/>
</dbReference>
<name>A0A833R1W1_9POAL</name>
<dbReference type="OrthoDB" id="585255at2759"/>
<dbReference type="InterPro" id="IPR058888">
    <property type="entry name" value="LLG1-like"/>
</dbReference>
<dbReference type="Pfam" id="PF26578">
    <property type="entry name" value="LLG1"/>
    <property type="match status" value="1"/>
</dbReference>
<accession>A0A833R1W1</accession>
<feature type="transmembrane region" description="Helical" evidence="1">
    <location>
        <begin position="7"/>
        <end position="27"/>
    </location>
</feature>
<feature type="domain" description="GPI-anchored protein LLG1-like" evidence="2">
    <location>
        <begin position="50"/>
        <end position="127"/>
    </location>
</feature>
<reference evidence="3" key="1">
    <citation type="submission" date="2020-01" db="EMBL/GenBank/DDBJ databases">
        <title>Genome sequence of Kobresia littledalei, the first chromosome-level genome in the family Cyperaceae.</title>
        <authorList>
            <person name="Qu G."/>
        </authorList>
    </citation>
    <scope>NUCLEOTIDE SEQUENCE</scope>
    <source>
        <strain evidence="3">C.B.Clarke</strain>
        <tissue evidence="3">Leaf</tissue>
    </source>
</reference>
<dbReference type="EMBL" id="SWLB01000012">
    <property type="protein sequence ID" value="KAF3331352.1"/>
    <property type="molecule type" value="Genomic_DNA"/>
</dbReference>
<dbReference type="InterPro" id="IPR039307">
    <property type="entry name" value="LORELEI-like"/>
</dbReference>
<evidence type="ECO:0000313" key="3">
    <source>
        <dbReference type="EMBL" id="KAF3331352.1"/>
    </source>
</evidence>
<dbReference type="PANTHER" id="PTHR31533:SF2">
    <property type="entry name" value="GPI-ANCHORED PROTEIN LLG1"/>
    <property type="match status" value="1"/>
</dbReference>
<proteinExistence type="predicted"/>
<evidence type="ECO:0000259" key="2">
    <source>
        <dbReference type="Pfam" id="PF26578"/>
    </source>
</evidence>
<evidence type="ECO:0000256" key="1">
    <source>
        <dbReference type="SAM" id="Phobius"/>
    </source>
</evidence>
<protein>
    <submittedName>
        <fullName evidence="3">GPI-anchored protein LORELEI-like protein</fullName>
    </submittedName>
</protein>